<evidence type="ECO:0000313" key="2">
    <source>
        <dbReference type="EMBL" id="OFI49751.1"/>
    </source>
</evidence>
<feature type="transmembrane region" description="Helical" evidence="1">
    <location>
        <begin position="123"/>
        <end position="156"/>
    </location>
</feature>
<dbReference type="Proteomes" id="UP000178622">
    <property type="component" value="Unassembled WGS sequence"/>
</dbReference>
<dbReference type="RefSeq" id="WP_070791793.1">
    <property type="nucleotide sequence ID" value="NZ_MKIR01000006.1"/>
</dbReference>
<keyword evidence="3" id="KW-1185">Reference proteome</keyword>
<feature type="transmembrane region" description="Helical" evidence="1">
    <location>
        <begin position="45"/>
        <end position="63"/>
    </location>
</feature>
<reference evidence="3" key="1">
    <citation type="submission" date="2016-09" db="EMBL/GenBank/DDBJ databases">
        <title>Draft genome sequence of a novel species of the family Streptococcaceae isolated from flowers.</title>
        <authorList>
            <person name="Chuah L.-O."/>
            <person name="Yap K.-P."/>
            <person name="Thong K.L."/>
            <person name="Liong M.T."/>
            <person name="Ahmad R."/>
            <person name="Rusul G."/>
        </authorList>
    </citation>
    <scope>NUCLEOTIDE SEQUENCE [LARGE SCALE GENOMIC DNA]</scope>
    <source>
        <strain evidence="3">DF1</strain>
    </source>
</reference>
<evidence type="ECO:0000256" key="1">
    <source>
        <dbReference type="SAM" id="Phobius"/>
    </source>
</evidence>
<keyword evidence="1" id="KW-0812">Transmembrane</keyword>
<name>A0A1E8GNB9_9LACT</name>
<protein>
    <submittedName>
        <fullName evidence="2">Uncharacterized protein</fullName>
    </submittedName>
</protein>
<feature type="transmembrane region" description="Helical" evidence="1">
    <location>
        <begin position="83"/>
        <end position="103"/>
    </location>
</feature>
<dbReference type="OrthoDB" id="9904440at2"/>
<proteinExistence type="predicted"/>
<dbReference type="STRING" id="1859473.BG261_10760"/>
<gene>
    <name evidence="2" type="ORF">BG261_10760</name>
</gene>
<feature type="transmembrane region" description="Helical" evidence="1">
    <location>
        <begin position="21"/>
        <end position="39"/>
    </location>
</feature>
<organism evidence="2 3">
    <name type="scientific">Floricoccus tropicus</name>
    <dbReference type="NCBI Taxonomy" id="1859473"/>
    <lineage>
        <taxon>Bacteria</taxon>
        <taxon>Bacillati</taxon>
        <taxon>Bacillota</taxon>
        <taxon>Bacilli</taxon>
        <taxon>Lactobacillales</taxon>
        <taxon>Streptococcaceae</taxon>
        <taxon>Floricoccus</taxon>
    </lineage>
</organism>
<keyword evidence="1" id="KW-0472">Membrane</keyword>
<sequence>MAEQIQNKKKIEFDSLAGYHSALIISVTSLIMSIATVLYKNQIDMTTPFFIASIALVPIILKVEKLENYSLTWIGEFKFKQRLIIYIFAILIYYIIIKTQFLGIKNPAPFNINADFKGILLQIFIYLLITFMISVIYTIQSTIIYGIGIAFIAYFAPKIAKRIIKKENRDSE</sequence>
<keyword evidence="1" id="KW-1133">Transmembrane helix</keyword>
<accession>A0A1E8GNB9</accession>
<evidence type="ECO:0000313" key="3">
    <source>
        <dbReference type="Proteomes" id="UP000178622"/>
    </source>
</evidence>
<comment type="caution">
    <text evidence="2">The sequence shown here is derived from an EMBL/GenBank/DDBJ whole genome shotgun (WGS) entry which is preliminary data.</text>
</comment>
<dbReference type="AlphaFoldDB" id="A0A1E8GNB9"/>
<dbReference type="EMBL" id="MKIR01000006">
    <property type="protein sequence ID" value="OFI49751.1"/>
    <property type="molecule type" value="Genomic_DNA"/>
</dbReference>